<comment type="caution">
    <text evidence="1">The sequence shown here is derived from an EMBL/GenBank/DDBJ whole genome shotgun (WGS) entry which is preliminary data.</text>
</comment>
<reference evidence="1 2" key="1">
    <citation type="submission" date="2020-02" db="EMBL/GenBank/DDBJ databases">
        <title>Ideonella bacterium strain TBM-1.</title>
        <authorList>
            <person name="Chen W.-M."/>
        </authorList>
    </citation>
    <scope>NUCLEOTIDE SEQUENCE [LARGE SCALE GENOMIC DNA]</scope>
    <source>
        <strain evidence="1 2">TBM-1</strain>
    </source>
</reference>
<evidence type="ECO:0000313" key="2">
    <source>
        <dbReference type="Proteomes" id="UP000484255"/>
    </source>
</evidence>
<keyword evidence="2" id="KW-1185">Reference proteome</keyword>
<evidence type="ECO:0000313" key="1">
    <source>
        <dbReference type="EMBL" id="NDY92574.1"/>
    </source>
</evidence>
<accession>A0A7C9PJE0</accession>
<dbReference type="InterPro" id="IPR013078">
    <property type="entry name" value="His_Pase_superF_clade-1"/>
</dbReference>
<proteinExistence type="predicted"/>
<sequence>MGTLCLVRHGQASLGAADYDQLSPLGHEQCERLGRHLRWQGRRFQAVHLGGLRRHRQSLDALAAGYGPGLPPAQVWPGLNEYDSDALVRPLVGGAAPRALTPGERRQHFRLLRQALLRWMAGEAAPAGHLAFTDFRQGVVQALEAIRQAATGPEDVLVVSSGGPISVAMGWLLGLAPEATIELNMRLRNSALSEWLITPRRYALQSFNMLPHLDGPEADRLISHA</sequence>
<dbReference type="InterPro" id="IPR029033">
    <property type="entry name" value="His_PPase_superfam"/>
</dbReference>
<dbReference type="Gene3D" id="3.40.50.1240">
    <property type="entry name" value="Phosphoglycerate mutase-like"/>
    <property type="match status" value="1"/>
</dbReference>
<dbReference type="CDD" id="cd07067">
    <property type="entry name" value="HP_PGM_like"/>
    <property type="match status" value="1"/>
</dbReference>
<organism evidence="1 2">
    <name type="scientific">Ideonella livida</name>
    <dbReference type="NCBI Taxonomy" id="2707176"/>
    <lineage>
        <taxon>Bacteria</taxon>
        <taxon>Pseudomonadati</taxon>
        <taxon>Pseudomonadota</taxon>
        <taxon>Betaproteobacteria</taxon>
        <taxon>Burkholderiales</taxon>
        <taxon>Sphaerotilaceae</taxon>
        <taxon>Ideonella</taxon>
    </lineage>
</organism>
<dbReference type="Pfam" id="PF00300">
    <property type="entry name" value="His_Phos_1"/>
    <property type="match status" value="1"/>
</dbReference>
<dbReference type="AlphaFoldDB" id="A0A7C9PJE0"/>
<dbReference type="EMBL" id="JAAGOH010000019">
    <property type="protein sequence ID" value="NDY92574.1"/>
    <property type="molecule type" value="Genomic_DNA"/>
</dbReference>
<dbReference type="Proteomes" id="UP000484255">
    <property type="component" value="Unassembled WGS sequence"/>
</dbReference>
<dbReference type="SUPFAM" id="SSF53254">
    <property type="entry name" value="Phosphoglycerate mutase-like"/>
    <property type="match status" value="1"/>
</dbReference>
<protein>
    <submittedName>
        <fullName evidence="1">Histidine phosphatase family protein</fullName>
    </submittedName>
</protein>
<dbReference type="SMART" id="SM00855">
    <property type="entry name" value="PGAM"/>
    <property type="match status" value="1"/>
</dbReference>
<name>A0A7C9PJE0_9BURK</name>
<dbReference type="RefSeq" id="WP_163458554.1">
    <property type="nucleotide sequence ID" value="NZ_JAAGOH010000019.1"/>
</dbReference>
<gene>
    <name evidence="1" type="ORF">G3A44_15400</name>
</gene>